<sequence>MFVGKNRWQVIKLPEPVDRLVSVQNIDNYQTYSGSVFKRKAGVSESVYAYDVSVPGKL</sequence>
<name>A0AA35RGJ0_GEOBA</name>
<organism evidence="1 2">
    <name type="scientific">Geodia barretti</name>
    <name type="common">Barrett's horny sponge</name>
    <dbReference type="NCBI Taxonomy" id="519541"/>
    <lineage>
        <taxon>Eukaryota</taxon>
        <taxon>Metazoa</taxon>
        <taxon>Porifera</taxon>
        <taxon>Demospongiae</taxon>
        <taxon>Heteroscleromorpha</taxon>
        <taxon>Tetractinellida</taxon>
        <taxon>Astrophorina</taxon>
        <taxon>Geodiidae</taxon>
        <taxon>Geodia</taxon>
    </lineage>
</organism>
<dbReference type="AlphaFoldDB" id="A0AA35RGJ0"/>
<evidence type="ECO:0000313" key="1">
    <source>
        <dbReference type="EMBL" id="CAI8011083.1"/>
    </source>
</evidence>
<proteinExistence type="predicted"/>
<accession>A0AA35RGJ0</accession>
<gene>
    <name evidence="1" type="ORF">GBAR_LOCUS7213</name>
</gene>
<keyword evidence="2" id="KW-1185">Reference proteome</keyword>
<comment type="caution">
    <text evidence="1">The sequence shown here is derived from an EMBL/GenBank/DDBJ whole genome shotgun (WGS) entry which is preliminary data.</text>
</comment>
<evidence type="ECO:0000313" key="2">
    <source>
        <dbReference type="Proteomes" id="UP001174909"/>
    </source>
</evidence>
<dbReference type="Proteomes" id="UP001174909">
    <property type="component" value="Unassembled WGS sequence"/>
</dbReference>
<dbReference type="EMBL" id="CASHTH010001080">
    <property type="protein sequence ID" value="CAI8011083.1"/>
    <property type="molecule type" value="Genomic_DNA"/>
</dbReference>
<protein>
    <submittedName>
        <fullName evidence="1">Uncharacterized protein</fullName>
    </submittedName>
</protein>
<reference evidence="1" key="1">
    <citation type="submission" date="2023-03" db="EMBL/GenBank/DDBJ databases">
        <authorList>
            <person name="Steffen K."/>
            <person name="Cardenas P."/>
        </authorList>
    </citation>
    <scope>NUCLEOTIDE SEQUENCE</scope>
</reference>